<dbReference type="Pfam" id="PF00440">
    <property type="entry name" value="TetR_N"/>
    <property type="match status" value="1"/>
</dbReference>
<evidence type="ECO:0000313" key="7">
    <source>
        <dbReference type="EMBL" id="GEM85180.1"/>
    </source>
</evidence>
<gene>
    <name evidence="7" type="ORF">MHY01S_33460</name>
</gene>
<keyword evidence="2 4" id="KW-0238">DNA-binding</keyword>
<dbReference type="Gene3D" id="1.10.357.10">
    <property type="entry name" value="Tetracycline Repressor, domain 2"/>
    <property type="match status" value="1"/>
</dbReference>
<dbReference type="SUPFAM" id="SSF46689">
    <property type="entry name" value="Homeodomain-like"/>
    <property type="match status" value="1"/>
</dbReference>
<protein>
    <recommendedName>
        <fullName evidence="6">HTH tetR-type domain-containing protein</fullName>
    </recommendedName>
</protein>
<keyword evidence="3" id="KW-0804">Transcription</keyword>
<dbReference type="GO" id="GO:0003677">
    <property type="term" value="F:DNA binding"/>
    <property type="evidence" value="ECO:0007669"/>
    <property type="project" value="UniProtKB-UniRule"/>
</dbReference>
<dbReference type="PANTHER" id="PTHR47506:SF1">
    <property type="entry name" value="HTH-TYPE TRANSCRIPTIONAL REGULATOR YJDC"/>
    <property type="match status" value="1"/>
</dbReference>
<dbReference type="InterPro" id="IPR001647">
    <property type="entry name" value="HTH_TetR"/>
</dbReference>
<dbReference type="InterPro" id="IPR009057">
    <property type="entry name" value="Homeodomain-like_sf"/>
</dbReference>
<name>A0A511R6K9_9DEIN</name>
<sequence>MFGQETMSANTKPLRKRRDGQATRERLIQATVEILSREGLEAISTARVAHDAGIVQSGFYAHFASLEDCVVAAAEHIGRRIQDSIREGLSLLREEGVNDFNLVLAQYHRILDQLEAQWQFVELLLRYFREPTPLGRTLAAIQQSIRDELTQHLMTLLKPLAIPDGGRPEAAFLADLMVNMLLSAVQSLRWEPSLNKELVAYLLAAETISMAARTYDWMSEKGYWPTPTPCKG</sequence>
<dbReference type="EMBL" id="BJXL01000186">
    <property type="protein sequence ID" value="GEM85180.1"/>
    <property type="molecule type" value="Genomic_DNA"/>
</dbReference>
<keyword evidence="1" id="KW-0805">Transcription regulation</keyword>
<feature type="DNA-binding region" description="H-T-H motif" evidence="4">
    <location>
        <begin position="44"/>
        <end position="63"/>
    </location>
</feature>
<dbReference type="Proteomes" id="UP000321197">
    <property type="component" value="Unassembled WGS sequence"/>
</dbReference>
<comment type="caution">
    <text evidence="7">The sequence shown here is derived from an EMBL/GenBank/DDBJ whole genome shotgun (WGS) entry which is preliminary data.</text>
</comment>
<accession>A0A511R6K9</accession>
<organism evidence="7 8">
    <name type="scientific">Meiothermus hypogaeus NBRC 106114</name>
    <dbReference type="NCBI Taxonomy" id="1227553"/>
    <lineage>
        <taxon>Bacteria</taxon>
        <taxon>Thermotogati</taxon>
        <taxon>Deinococcota</taxon>
        <taxon>Deinococci</taxon>
        <taxon>Thermales</taxon>
        <taxon>Thermaceae</taxon>
        <taxon>Meiothermus</taxon>
    </lineage>
</organism>
<evidence type="ECO:0000256" key="4">
    <source>
        <dbReference type="PROSITE-ProRule" id="PRU00335"/>
    </source>
</evidence>
<dbReference type="PANTHER" id="PTHR47506">
    <property type="entry name" value="TRANSCRIPTIONAL REGULATORY PROTEIN"/>
    <property type="match status" value="1"/>
</dbReference>
<proteinExistence type="predicted"/>
<evidence type="ECO:0000256" key="1">
    <source>
        <dbReference type="ARBA" id="ARBA00023015"/>
    </source>
</evidence>
<feature type="region of interest" description="Disordered" evidence="5">
    <location>
        <begin position="1"/>
        <end position="22"/>
    </location>
</feature>
<evidence type="ECO:0000259" key="6">
    <source>
        <dbReference type="PROSITE" id="PS50977"/>
    </source>
</evidence>
<dbReference type="RefSeq" id="WP_170148178.1">
    <property type="nucleotide sequence ID" value="NZ_BJXL01000186.1"/>
</dbReference>
<evidence type="ECO:0000256" key="5">
    <source>
        <dbReference type="SAM" id="MobiDB-lite"/>
    </source>
</evidence>
<dbReference type="AlphaFoldDB" id="A0A511R6K9"/>
<dbReference type="PROSITE" id="PS50977">
    <property type="entry name" value="HTH_TETR_2"/>
    <property type="match status" value="1"/>
</dbReference>
<evidence type="ECO:0000256" key="2">
    <source>
        <dbReference type="ARBA" id="ARBA00023125"/>
    </source>
</evidence>
<evidence type="ECO:0000256" key="3">
    <source>
        <dbReference type="ARBA" id="ARBA00023163"/>
    </source>
</evidence>
<reference evidence="7 8" key="1">
    <citation type="submission" date="2019-07" db="EMBL/GenBank/DDBJ databases">
        <title>Whole genome shotgun sequence of Meiothermus hypogaeus NBRC 106114.</title>
        <authorList>
            <person name="Hosoyama A."/>
            <person name="Uohara A."/>
            <person name="Ohji S."/>
            <person name="Ichikawa N."/>
        </authorList>
    </citation>
    <scope>NUCLEOTIDE SEQUENCE [LARGE SCALE GENOMIC DNA]</scope>
    <source>
        <strain evidence="7 8">NBRC 106114</strain>
    </source>
</reference>
<feature type="compositionally biased region" description="Polar residues" evidence="5">
    <location>
        <begin position="1"/>
        <end position="11"/>
    </location>
</feature>
<evidence type="ECO:0000313" key="8">
    <source>
        <dbReference type="Proteomes" id="UP000321197"/>
    </source>
</evidence>
<feature type="domain" description="HTH tetR-type" evidence="6">
    <location>
        <begin position="21"/>
        <end position="81"/>
    </location>
</feature>